<proteinExistence type="predicted"/>
<sequence>MSLTNPSFPWVEIAAKQFRQNHDSIGRVWSAWYHADIKYGRGTVALTSYTKIKTDMPPDELRQGLRDAWRTIRYYSPAIACAVGEFYRTYAVITDKEADEWVDSTFQTHREGTVDDILYLHRNDLNPTLHFFPGQDGGEVVKTGHHFFNDGRGEFFFWDALFKLVTSPKTVTFGDEDKHLPPARDDLLSLPSHPTVPSYIKGTAILGESFAADPVMLPLASGTGTHRFRRMRASLDESQTARLVSACKHHGVTVTGAIKAAHILTIREAAGAQESLRDQCSGLEFIDIRGAFPASHDSRSNFGTDYHVFLPGKFELGGGKTYIDVARDMTRWFRKTRQDLIESAEGLDAVAYMMLEALTKADPAPLPPIFSSIGILEDFMQHSHGDGKLVVEDTWMAVPAHHSPLNAIWVWTWRGRLNLLMSFDEGYYDVDAVEAILKATIDTTLRELGVEETAASHSAA</sequence>
<accession>A0A166PA73</accession>
<dbReference type="PANTHER" id="PTHR42034:SF1">
    <property type="entry name" value="CONDENSATION DOMAIN-CONTAINING PROTEIN"/>
    <property type="match status" value="1"/>
</dbReference>
<organism evidence="1 2">
    <name type="scientific">Moelleriella libera RCEF 2490</name>
    <dbReference type="NCBI Taxonomy" id="1081109"/>
    <lineage>
        <taxon>Eukaryota</taxon>
        <taxon>Fungi</taxon>
        <taxon>Dikarya</taxon>
        <taxon>Ascomycota</taxon>
        <taxon>Pezizomycotina</taxon>
        <taxon>Sordariomycetes</taxon>
        <taxon>Hypocreomycetidae</taxon>
        <taxon>Hypocreales</taxon>
        <taxon>Clavicipitaceae</taxon>
        <taxon>Moelleriella</taxon>
    </lineage>
</organism>
<protein>
    <submittedName>
        <fullName evidence="1">Uncharacterized protein</fullName>
    </submittedName>
</protein>
<name>A0A166PA73_9HYPO</name>
<dbReference type="Gene3D" id="3.30.559.10">
    <property type="entry name" value="Chloramphenicol acetyltransferase-like domain"/>
    <property type="match status" value="1"/>
</dbReference>
<comment type="caution">
    <text evidence="1">The sequence shown here is derived from an EMBL/GenBank/DDBJ whole genome shotgun (WGS) entry which is preliminary data.</text>
</comment>
<dbReference type="OrthoDB" id="10000533at2759"/>
<dbReference type="AlphaFoldDB" id="A0A166PA73"/>
<dbReference type="EMBL" id="AZGY01000009">
    <property type="protein sequence ID" value="KZZ95360.1"/>
    <property type="molecule type" value="Genomic_DNA"/>
</dbReference>
<keyword evidence="2" id="KW-1185">Reference proteome</keyword>
<dbReference type="Proteomes" id="UP000078544">
    <property type="component" value="Unassembled WGS sequence"/>
</dbReference>
<dbReference type="SUPFAM" id="SSF52777">
    <property type="entry name" value="CoA-dependent acyltransferases"/>
    <property type="match status" value="1"/>
</dbReference>
<dbReference type="STRING" id="1081109.A0A166PA73"/>
<evidence type="ECO:0000313" key="1">
    <source>
        <dbReference type="EMBL" id="KZZ95360.1"/>
    </source>
</evidence>
<evidence type="ECO:0000313" key="2">
    <source>
        <dbReference type="Proteomes" id="UP000078544"/>
    </source>
</evidence>
<dbReference type="InterPro" id="IPR023213">
    <property type="entry name" value="CAT-like_dom_sf"/>
</dbReference>
<dbReference type="PANTHER" id="PTHR42034">
    <property type="entry name" value="CHROMOSOME 7, WHOLE GENOME SHOTGUN SEQUENCE-RELATED"/>
    <property type="match status" value="1"/>
</dbReference>
<gene>
    <name evidence="1" type="ORF">AAL_04591</name>
</gene>
<reference evidence="1 2" key="1">
    <citation type="journal article" date="2016" name="Genome Biol. Evol.">
        <title>Divergent and convergent evolution of fungal pathogenicity.</title>
        <authorList>
            <person name="Shang Y."/>
            <person name="Xiao G."/>
            <person name="Zheng P."/>
            <person name="Cen K."/>
            <person name="Zhan S."/>
            <person name="Wang C."/>
        </authorList>
    </citation>
    <scope>NUCLEOTIDE SEQUENCE [LARGE SCALE GENOMIC DNA]</scope>
    <source>
        <strain evidence="1 2">RCEF 2490</strain>
    </source>
</reference>
<dbReference type="Gene3D" id="3.30.559.30">
    <property type="entry name" value="Nonribosomal peptide synthetase, condensation domain"/>
    <property type="match status" value="2"/>
</dbReference>